<keyword evidence="2" id="KW-1185">Reference proteome</keyword>
<name>A0A5C7ES00_9PROT</name>
<dbReference type="InParanoid" id="A0A5C7ES00"/>
<dbReference type="EMBL" id="VPFL01000026">
    <property type="protein sequence ID" value="TXF10576.1"/>
    <property type="molecule type" value="Genomic_DNA"/>
</dbReference>
<dbReference type="Proteomes" id="UP000321201">
    <property type="component" value="Unassembled WGS sequence"/>
</dbReference>
<accession>A0A5C7ES00</accession>
<protein>
    <submittedName>
        <fullName evidence="1">Uncharacterized protein</fullName>
    </submittedName>
</protein>
<comment type="caution">
    <text evidence="1">The sequence shown here is derived from an EMBL/GenBank/DDBJ whole genome shotgun (WGS) entry which is preliminary data.</text>
</comment>
<gene>
    <name evidence="1" type="ORF">FR698_14530</name>
</gene>
<sequence length="85" mass="9098">MAQAKEVDSLTIIERDGKLLGRVTVTLEVPEPAGVLPVGVDMNETNALVAADPDGNTLFVSGKAVKVANRRTQKTRSRLQRKLAA</sequence>
<organism evidence="1 2">
    <name type="scientific">Pelomicrobium methylotrophicum</name>
    <dbReference type="NCBI Taxonomy" id="2602750"/>
    <lineage>
        <taxon>Bacteria</taxon>
        <taxon>Pseudomonadati</taxon>
        <taxon>Pseudomonadota</taxon>
        <taxon>Hydrogenophilia</taxon>
        <taxon>Hydrogenophilia incertae sedis</taxon>
        <taxon>Pelomicrobium</taxon>
    </lineage>
</organism>
<reference evidence="1 2" key="1">
    <citation type="submission" date="2019-08" db="EMBL/GenBank/DDBJ databases">
        <title>Pelomicrobium methylotrophicum gen. nov., sp. nov. a moderately thermophilic, facultatively anaerobic, lithoautotrophic and methylotrophic bacterium isolated from a terrestrial mud volcano.</title>
        <authorList>
            <person name="Slobodkina G.B."/>
            <person name="Merkel A.Y."/>
            <person name="Slobodkin A.I."/>
        </authorList>
    </citation>
    <scope>NUCLEOTIDE SEQUENCE [LARGE SCALE GENOMIC DNA]</scope>
    <source>
        <strain evidence="1 2">SM250</strain>
    </source>
</reference>
<proteinExistence type="predicted"/>
<dbReference type="AlphaFoldDB" id="A0A5C7ES00"/>
<evidence type="ECO:0000313" key="1">
    <source>
        <dbReference type="EMBL" id="TXF10576.1"/>
    </source>
</evidence>
<evidence type="ECO:0000313" key="2">
    <source>
        <dbReference type="Proteomes" id="UP000321201"/>
    </source>
</evidence>
<dbReference type="OrthoDB" id="152819at2"/>